<dbReference type="InterPro" id="IPR052916">
    <property type="entry name" value="Type-I_RE_MTase_Subunit"/>
</dbReference>
<dbReference type="PANTHER" id="PTHR42998">
    <property type="entry name" value="TYPE I RESTRICTION ENZYME HINDVIIP M PROTEIN-RELATED"/>
    <property type="match status" value="1"/>
</dbReference>
<evidence type="ECO:0000256" key="1">
    <source>
        <dbReference type="ARBA" id="ARBA00022747"/>
    </source>
</evidence>
<dbReference type="SUPFAM" id="SSF116734">
    <property type="entry name" value="DNA methylase specificity domain"/>
    <property type="match status" value="1"/>
</dbReference>
<dbReference type="Proteomes" id="UP001577267">
    <property type="component" value="Unassembled WGS sequence"/>
</dbReference>
<sequence>MPAATEPTISVTLAEIARIAGVGRAAVSNWRRRYEDFPSPVGGTDISPQFELGQVEEWLRSRDKLKDRSTSLEWLWPRFEALGDRDTTGVAIAAVAGRASPDGAADTFQLTGISPRSTASAAQRRAVEHAVRLAATEGGPETFGFLLDRWLKTHVRQISATPAPLAELMADLATAAGARPRTVLDPACGTGVLLQVAAERWGTTRRPVRLWGQDIDPVPAALARARLSMSVPISRATARISGGDTLRADAWPDERVDLVLCNPPYNERDWGHEELTTDPRWAYGHPPRTESELAWVQHALARLNEGGVAVLLVPPAVASRRAGRRIRAALLRDGALRAVIALPPGAAPPHGVALQLWLLSKPGRSGTGSGSGDGRVLLVDTAPAGAEQESGKATIDWESLRGTVRAAVQGLDRPSSEEVPGSKTVPVIDLLDELVDLTPARHVPRFTAGLRLRRSWTKFGSILRELQDLTAVLSRIEPSPDGAEPQTTTVEELVRAGALEIREGRNPGPGLVRRGETPPDGVPLLTVADTLRSGTRAGWVVSSDIDRARGELTVTVPEEVVVIGGARGSDAWVDTEAPTVLGAHVYALRANPDLLDPWFLAGCLRSPANGRQAGSHASTTSRVNVRRLRVLRLPLTEQRVYAEPFRRLAEFERALGAADEVGRELARGLSDALVAGGLPRG</sequence>
<dbReference type="InterPro" id="IPR002052">
    <property type="entry name" value="DNA_methylase_N6_adenine_CS"/>
</dbReference>
<dbReference type="CDD" id="cd02440">
    <property type="entry name" value="AdoMet_MTases"/>
    <property type="match status" value="1"/>
</dbReference>
<keyword evidence="4" id="KW-0489">Methyltransferase</keyword>
<dbReference type="InterPro" id="IPR036388">
    <property type="entry name" value="WH-like_DNA-bd_sf"/>
</dbReference>
<dbReference type="Gene3D" id="1.10.10.10">
    <property type="entry name" value="Winged helix-like DNA-binding domain superfamily/Winged helix DNA-binding domain"/>
    <property type="match status" value="1"/>
</dbReference>
<evidence type="ECO:0000313" key="4">
    <source>
        <dbReference type="EMBL" id="MFB4195368.1"/>
    </source>
</evidence>
<dbReference type="EMBL" id="JBHGBT010000010">
    <property type="protein sequence ID" value="MFB4195368.1"/>
    <property type="molecule type" value="Genomic_DNA"/>
</dbReference>
<evidence type="ECO:0000256" key="2">
    <source>
        <dbReference type="ARBA" id="ARBA00023125"/>
    </source>
</evidence>
<dbReference type="RefSeq" id="WP_375063269.1">
    <property type="nucleotide sequence ID" value="NZ_JBHGBT010000010.1"/>
</dbReference>
<reference evidence="4 5" key="1">
    <citation type="submission" date="2024-09" db="EMBL/GenBank/DDBJ databases">
        <title>Draft genome sequence of multifaceted antimicrobials producing Streptomyces sp. strain FH1.</title>
        <authorList>
            <person name="Hassan F."/>
            <person name="Ali H."/>
            <person name="Hassan N."/>
            <person name="Nawaz A."/>
        </authorList>
    </citation>
    <scope>NUCLEOTIDE SEQUENCE [LARGE SCALE GENOMIC DNA]</scope>
    <source>
        <strain evidence="4 5">FH1</strain>
    </source>
</reference>
<dbReference type="InterPro" id="IPR029063">
    <property type="entry name" value="SAM-dependent_MTases_sf"/>
</dbReference>
<proteinExistence type="predicted"/>
<keyword evidence="2" id="KW-0238">DNA-binding</keyword>
<comment type="caution">
    <text evidence="4">The sequence shown here is derived from an EMBL/GenBank/DDBJ whole genome shotgun (WGS) entry which is preliminary data.</text>
</comment>
<organism evidence="4 5">
    <name type="scientific">Streptomyces carpaticus</name>
    <dbReference type="NCBI Taxonomy" id="285558"/>
    <lineage>
        <taxon>Bacteria</taxon>
        <taxon>Bacillati</taxon>
        <taxon>Actinomycetota</taxon>
        <taxon>Actinomycetes</taxon>
        <taxon>Kitasatosporales</taxon>
        <taxon>Streptomycetaceae</taxon>
        <taxon>Streptomyces</taxon>
    </lineage>
</organism>
<accession>A0ABV4ZN35</accession>
<keyword evidence="4" id="KW-0808">Transferase</keyword>
<keyword evidence="5" id="KW-1185">Reference proteome</keyword>
<dbReference type="PROSITE" id="PS00092">
    <property type="entry name" value="N6_MTASE"/>
    <property type="match status" value="1"/>
</dbReference>
<dbReference type="GO" id="GO:0008168">
    <property type="term" value="F:methyltransferase activity"/>
    <property type="evidence" value="ECO:0007669"/>
    <property type="project" value="UniProtKB-KW"/>
</dbReference>
<evidence type="ECO:0000313" key="5">
    <source>
        <dbReference type="Proteomes" id="UP001577267"/>
    </source>
</evidence>
<dbReference type="Gene3D" id="3.40.50.150">
    <property type="entry name" value="Vaccinia Virus protein VP39"/>
    <property type="match status" value="1"/>
</dbReference>
<dbReference type="InterPro" id="IPR044946">
    <property type="entry name" value="Restrct_endonuc_typeI_TRD_sf"/>
</dbReference>
<feature type="domain" description="DNA methylase adenine-specific" evidence="3">
    <location>
        <begin position="161"/>
        <end position="387"/>
    </location>
</feature>
<dbReference type="SUPFAM" id="SSF53335">
    <property type="entry name" value="S-adenosyl-L-methionine-dependent methyltransferases"/>
    <property type="match status" value="1"/>
</dbReference>
<dbReference type="Gene3D" id="3.90.220.20">
    <property type="entry name" value="DNA methylase specificity domains"/>
    <property type="match status" value="1"/>
</dbReference>
<dbReference type="GO" id="GO:0032259">
    <property type="term" value="P:methylation"/>
    <property type="evidence" value="ECO:0007669"/>
    <property type="project" value="UniProtKB-KW"/>
</dbReference>
<dbReference type="PRINTS" id="PR00507">
    <property type="entry name" value="N12N6MTFRASE"/>
</dbReference>
<name>A0ABV4ZN35_9ACTN</name>
<keyword evidence="1" id="KW-0680">Restriction system</keyword>
<evidence type="ECO:0000259" key="3">
    <source>
        <dbReference type="Pfam" id="PF02384"/>
    </source>
</evidence>
<gene>
    <name evidence="4" type="ORF">ACE11A_13500</name>
</gene>
<dbReference type="Pfam" id="PF02384">
    <property type="entry name" value="N6_Mtase"/>
    <property type="match status" value="1"/>
</dbReference>
<protein>
    <submittedName>
        <fullName evidence="4">N-6 DNA methylase</fullName>
    </submittedName>
</protein>
<dbReference type="InterPro" id="IPR003356">
    <property type="entry name" value="DNA_methylase_A-5"/>
</dbReference>
<dbReference type="PANTHER" id="PTHR42998:SF1">
    <property type="entry name" value="TYPE I RESTRICTION ENZYME HINDI METHYLASE SUBUNIT"/>
    <property type="match status" value="1"/>
</dbReference>